<reference evidence="3" key="1">
    <citation type="submission" date="2017-08" db="EMBL/GenBank/DDBJ databases">
        <title>A dynamic microbial community with high functional redundancy inhabits the cold, oxic subseafloor aquifer.</title>
        <authorList>
            <person name="Tully B.J."/>
            <person name="Wheat C.G."/>
            <person name="Glazer B.T."/>
            <person name="Huber J.A."/>
        </authorList>
    </citation>
    <scope>NUCLEOTIDE SEQUENCE [LARGE SCALE GENOMIC DNA]</scope>
</reference>
<comment type="caution">
    <text evidence="2">The sequence shown here is derived from an EMBL/GenBank/DDBJ whole genome shotgun (WGS) entry which is preliminary data.</text>
</comment>
<evidence type="ECO:0008006" key="4">
    <source>
        <dbReference type="Google" id="ProtNLM"/>
    </source>
</evidence>
<dbReference type="Proteomes" id="UP000228987">
    <property type="component" value="Unassembled WGS sequence"/>
</dbReference>
<sequence>MKSTLLRAGAILTLLLTSLPILAHHNWLAQFDPDKPVIVSGTVIQLQMVNPHTRLFVDEVLENGEIFHWNFELAAASMLMRQGIRRDTLKPGDTVEIHAALARNIDNVANVEFIVQFDAEGNEIFRFGSARQ</sequence>
<gene>
    <name evidence="2" type="ORF">COA71_09355</name>
</gene>
<feature type="chain" id="PRO_5012336652" description="Copper-binding protein" evidence="1">
    <location>
        <begin position="24"/>
        <end position="132"/>
    </location>
</feature>
<dbReference type="Pfam" id="PF19649">
    <property type="entry name" value="DUF6152"/>
    <property type="match status" value="1"/>
</dbReference>
<accession>A0A2A5CBB2</accession>
<evidence type="ECO:0000313" key="2">
    <source>
        <dbReference type="EMBL" id="PCJ40801.1"/>
    </source>
</evidence>
<proteinExistence type="predicted"/>
<name>A0A2A5CBB2_9GAMM</name>
<keyword evidence="1" id="KW-0732">Signal</keyword>
<dbReference type="InterPro" id="IPR046150">
    <property type="entry name" value="DUF6152"/>
</dbReference>
<evidence type="ECO:0000256" key="1">
    <source>
        <dbReference type="SAM" id="SignalP"/>
    </source>
</evidence>
<protein>
    <recommendedName>
        <fullName evidence="4">Copper-binding protein</fullName>
    </recommendedName>
</protein>
<dbReference type="EMBL" id="NVWI01000007">
    <property type="protein sequence ID" value="PCJ40801.1"/>
    <property type="molecule type" value="Genomic_DNA"/>
</dbReference>
<organism evidence="2 3">
    <name type="scientific">SAR86 cluster bacterium</name>
    <dbReference type="NCBI Taxonomy" id="2030880"/>
    <lineage>
        <taxon>Bacteria</taxon>
        <taxon>Pseudomonadati</taxon>
        <taxon>Pseudomonadota</taxon>
        <taxon>Gammaproteobacteria</taxon>
        <taxon>SAR86 cluster</taxon>
    </lineage>
</organism>
<feature type="signal peptide" evidence="1">
    <location>
        <begin position="1"/>
        <end position="23"/>
    </location>
</feature>
<evidence type="ECO:0000313" key="3">
    <source>
        <dbReference type="Proteomes" id="UP000228987"/>
    </source>
</evidence>
<dbReference type="AlphaFoldDB" id="A0A2A5CBB2"/>